<dbReference type="EMBL" id="JBHSFU010000004">
    <property type="protein sequence ID" value="MFC4557627.1"/>
    <property type="molecule type" value="Genomic_DNA"/>
</dbReference>
<keyword evidence="1" id="KW-0812">Transmembrane</keyword>
<feature type="transmembrane region" description="Helical" evidence="1">
    <location>
        <begin position="35"/>
        <end position="55"/>
    </location>
</feature>
<keyword evidence="3" id="KW-1185">Reference proteome</keyword>
<dbReference type="RefSeq" id="WP_390293607.1">
    <property type="nucleotide sequence ID" value="NZ_JBHSFU010000004.1"/>
</dbReference>
<accession>A0ABV9DFQ4</accession>
<sequence>MFGNTLIAVFAIVVVLMILNIILSKVSSPNSYTIYMPGFIIFGIGLILFVVSSIAGKVVIVGLSLGAWGIACLFAVAISLVATAIVESKTDS</sequence>
<evidence type="ECO:0000256" key="1">
    <source>
        <dbReference type="SAM" id="Phobius"/>
    </source>
</evidence>
<comment type="caution">
    <text evidence="2">The sequence shown here is derived from an EMBL/GenBank/DDBJ whole genome shotgun (WGS) entry which is preliminary data.</text>
</comment>
<reference evidence="3" key="1">
    <citation type="journal article" date="2019" name="Int. J. Syst. Evol. Microbiol.">
        <title>The Global Catalogue of Microorganisms (GCM) 10K type strain sequencing project: providing services to taxonomists for standard genome sequencing and annotation.</title>
        <authorList>
            <consortium name="The Broad Institute Genomics Platform"/>
            <consortium name="The Broad Institute Genome Sequencing Center for Infectious Disease"/>
            <person name="Wu L."/>
            <person name="Ma J."/>
        </authorList>
    </citation>
    <scope>NUCLEOTIDE SEQUENCE [LARGE SCALE GENOMIC DNA]</scope>
    <source>
        <strain evidence="3">CGMCC 4.7426</strain>
    </source>
</reference>
<gene>
    <name evidence="2" type="ORF">ACFO3D_05320</name>
</gene>
<evidence type="ECO:0008006" key="4">
    <source>
        <dbReference type="Google" id="ProtNLM"/>
    </source>
</evidence>
<keyword evidence="1" id="KW-0472">Membrane</keyword>
<feature type="transmembrane region" description="Helical" evidence="1">
    <location>
        <begin position="6"/>
        <end position="23"/>
    </location>
</feature>
<protein>
    <recommendedName>
        <fullName evidence="4">YesK-like protein</fullName>
    </recommendedName>
</protein>
<proteinExistence type="predicted"/>
<dbReference type="Proteomes" id="UP001595989">
    <property type="component" value="Unassembled WGS sequence"/>
</dbReference>
<evidence type="ECO:0000313" key="2">
    <source>
        <dbReference type="EMBL" id="MFC4557627.1"/>
    </source>
</evidence>
<name>A0ABV9DFQ4_9BACI</name>
<organism evidence="2 3">
    <name type="scientific">Virgibacillus kekensis</name>
    <dbReference type="NCBI Taxonomy" id="202261"/>
    <lineage>
        <taxon>Bacteria</taxon>
        <taxon>Bacillati</taxon>
        <taxon>Bacillota</taxon>
        <taxon>Bacilli</taxon>
        <taxon>Bacillales</taxon>
        <taxon>Bacillaceae</taxon>
        <taxon>Virgibacillus</taxon>
    </lineage>
</organism>
<keyword evidence="1" id="KW-1133">Transmembrane helix</keyword>
<feature type="transmembrane region" description="Helical" evidence="1">
    <location>
        <begin position="67"/>
        <end position="86"/>
    </location>
</feature>
<evidence type="ECO:0000313" key="3">
    <source>
        <dbReference type="Proteomes" id="UP001595989"/>
    </source>
</evidence>